<keyword evidence="8" id="KW-0395">Inflammatory response</keyword>
<dbReference type="PANTHER" id="PTHR12015">
    <property type="entry name" value="SMALL INDUCIBLE CYTOKINE A"/>
    <property type="match status" value="1"/>
</dbReference>
<accession>A0A493SX68</accession>
<feature type="region of interest" description="Disordered" evidence="11">
    <location>
        <begin position="99"/>
        <end position="134"/>
    </location>
</feature>
<evidence type="ECO:0000313" key="13">
    <source>
        <dbReference type="Ensembl" id="ENSAPLP00000018177.1"/>
    </source>
</evidence>
<dbReference type="InterPro" id="IPR001811">
    <property type="entry name" value="Chemokine_IL8-like_dom"/>
</dbReference>
<dbReference type="PROSITE" id="PS00472">
    <property type="entry name" value="SMALL_CYTOKINES_CC"/>
    <property type="match status" value="1"/>
</dbReference>
<dbReference type="InterPro" id="IPR036048">
    <property type="entry name" value="Interleukin_8-like_sf"/>
</dbReference>
<keyword evidence="4 10" id="KW-0202">Cytokine</keyword>
<dbReference type="SUPFAM" id="SSF54117">
    <property type="entry name" value="Interleukin 8-like chemokines"/>
    <property type="match status" value="1"/>
</dbReference>
<evidence type="ECO:0000256" key="11">
    <source>
        <dbReference type="SAM" id="MobiDB-lite"/>
    </source>
</evidence>
<dbReference type="GO" id="GO:0006954">
    <property type="term" value="P:inflammatory response"/>
    <property type="evidence" value="ECO:0007669"/>
    <property type="project" value="UniProtKB-KW"/>
</dbReference>
<dbReference type="SMART" id="SM00199">
    <property type="entry name" value="SCY"/>
    <property type="match status" value="1"/>
</dbReference>
<evidence type="ECO:0000256" key="2">
    <source>
        <dbReference type="ARBA" id="ARBA00010868"/>
    </source>
</evidence>
<comment type="function">
    <text evidence="9">Chemokine, which displays chemotactic activity for T lymphocytes, preferentially Th2 cells, but not monocytes or granulocytes. Therefore plays an important role in a wide range of inflammatory and immunological processes. Acts by binding to CCR4 at T-cell surface. Mediates GM-CSF/CSF2-driven pain and inflammation. In the brain, required to maintain the typical, highly branched morphology of hippocampal microglia under homeostatic conditions. May be important for the appropriate adaptation of microglial morphology and synaptic plasticity to acute lipopolysaccharide (LPS)-induced neuroinflammation. Plays a role in wound healing, mainly by inducing fibroblast migration into the wound.</text>
</comment>
<organism evidence="13 14">
    <name type="scientific">Anas platyrhynchos platyrhynchos</name>
    <name type="common">Northern mallard</name>
    <dbReference type="NCBI Taxonomy" id="8840"/>
    <lineage>
        <taxon>Eukaryota</taxon>
        <taxon>Metazoa</taxon>
        <taxon>Chordata</taxon>
        <taxon>Craniata</taxon>
        <taxon>Vertebrata</taxon>
        <taxon>Euteleostomi</taxon>
        <taxon>Archelosauria</taxon>
        <taxon>Archosauria</taxon>
        <taxon>Dinosauria</taxon>
        <taxon>Saurischia</taxon>
        <taxon>Theropoda</taxon>
        <taxon>Coelurosauria</taxon>
        <taxon>Aves</taxon>
        <taxon>Neognathae</taxon>
        <taxon>Galloanserae</taxon>
        <taxon>Anseriformes</taxon>
        <taxon>Anatidae</taxon>
        <taxon>Anatinae</taxon>
        <taxon>Anas</taxon>
    </lineage>
</organism>
<name>A0A493SX68_ANAPP</name>
<reference evidence="13 14" key="1">
    <citation type="submission" date="2017-10" db="EMBL/GenBank/DDBJ databases">
        <title>A new Pekin duck reference genome.</title>
        <authorList>
            <person name="Hou Z.-C."/>
            <person name="Zhou Z.-K."/>
            <person name="Zhu F."/>
            <person name="Hou S.-S."/>
        </authorList>
    </citation>
    <scope>NUCLEOTIDE SEQUENCE [LARGE SCALE GENOMIC DNA]</scope>
</reference>
<evidence type="ECO:0000256" key="3">
    <source>
        <dbReference type="ARBA" id="ARBA00022500"/>
    </source>
</evidence>
<evidence type="ECO:0000256" key="8">
    <source>
        <dbReference type="ARBA" id="ARBA00023198"/>
    </source>
</evidence>
<keyword evidence="6" id="KW-0732">Signal</keyword>
<evidence type="ECO:0000256" key="6">
    <source>
        <dbReference type="ARBA" id="ARBA00022729"/>
    </source>
</evidence>
<dbReference type="InterPro" id="IPR039809">
    <property type="entry name" value="Chemokine_b/g/d"/>
</dbReference>
<dbReference type="GO" id="GO:0005615">
    <property type="term" value="C:extracellular space"/>
    <property type="evidence" value="ECO:0007669"/>
    <property type="project" value="UniProtKB-KW"/>
</dbReference>
<evidence type="ECO:0000256" key="9">
    <source>
        <dbReference type="ARBA" id="ARBA00046039"/>
    </source>
</evidence>
<evidence type="ECO:0000256" key="1">
    <source>
        <dbReference type="ARBA" id="ARBA00004613"/>
    </source>
</evidence>
<dbReference type="PANTHER" id="PTHR12015:SF111">
    <property type="entry name" value="C-C MOTIF CHEMOKINE 17"/>
    <property type="match status" value="1"/>
</dbReference>
<evidence type="ECO:0000256" key="10">
    <source>
        <dbReference type="RuleBase" id="RU361150"/>
    </source>
</evidence>
<dbReference type="GeneTree" id="ENSGT01030000235571"/>
<evidence type="ECO:0000256" key="4">
    <source>
        <dbReference type="ARBA" id="ARBA00022514"/>
    </source>
</evidence>
<comment type="similarity">
    <text evidence="2 10">Belongs to the intercrine beta (chemokine CC) family.</text>
</comment>
<dbReference type="InterPro" id="IPR000827">
    <property type="entry name" value="Chemokine_CC_CS"/>
</dbReference>
<keyword evidence="5 10" id="KW-0964">Secreted</keyword>
<dbReference type="Pfam" id="PF00048">
    <property type="entry name" value="IL8"/>
    <property type="match status" value="1"/>
</dbReference>
<evidence type="ECO:0000256" key="5">
    <source>
        <dbReference type="ARBA" id="ARBA00022525"/>
    </source>
</evidence>
<keyword evidence="3 10" id="KW-0145">Chemotaxis</keyword>
<evidence type="ECO:0000256" key="7">
    <source>
        <dbReference type="ARBA" id="ARBA00023157"/>
    </source>
</evidence>
<dbReference type="Ensembl" id="ENSAPLT00000046291.1">
    <property type="protein sequence ID" value="ENSAPLP00000018177.1"/>
    <property type="gene ID" value="ENSAPLG00000028413.1"/>
</dbReference>
<dbReference type="Gene3D" id="2.40.50.40">
    <property type="match status" value="1"/>
</dbReference>
<dbReference type="OMA" id="CCLRTSK"/>
<evidence type="ECO:0000259" key="12">
    <source>
        <dbReference type="SMART" id="SM00199"/>
    </source>
</evidence>
<dbReference type="AlphaFoldDB" id="A0A493SX68"/>
<feature type="compositionally biased region" description="Basic and acidic residues" evidence="11">
    <location>
        <begin position="125"/>
        <end position="134"/>
    </location>
</feature>
<protein>
    <recommendedName>
        <fullName evidence="10">C-C motif chemokine</fullName>
    </recommendedName>
</protein>
<keyword evidence="7" id="KW-1015">Disulfide bond</keyword>
<keyword evidence="14" id="KW-1185">Reference proteome</keyword>
<dbReference type="Proteomes" id="UP000016666">
    <property type="component" value="Chromosome Z"/>
</dbReference>
<feature type="domain" description="Chemokine interleukin-8-like" evidence="12">
    <location>
        <begin position="40"/>
        <end position="100"/>
    </location>
</feature>
<dbReference type="CDD" id="cd00272">
    <property type="entry name" value="Chemokine_CC"/>
    <property type="match status" value="1"/>
</dbReference>
<evidence type="ECO:0000313" key="14">
    <source>
        <dbReference type="Proteomes" id="UP000016666"/>
    </source>
</evidence>
<comment type="subcellular location">
    <subcellularLocation>
        <location evidence="1 10">Secreted</location>
    </subcellularLocation>
</comment>
<dbReference type="STRING" id="8840.ENSAPLP00000018177"/>
<dbReference type="GO" id="GO:0008009">
    <property type="term" value="F:chemokine activity"/>
    <property type="evidence" value="ECO:0007669"/>
    <property type="project" value="InterPro"/>
</dbReference>
<feature type="compositionally biased region" description="Basic residues" evidence="11">
    <location>
        <begin position="110"/>
        <end position="119"/>
    </location>
</feature>
<sequence length="134" mass="14876">MGLDGIHPRVLKELVDGAEKGLEGSEIPHLLLSAGVDNVASDCCLRTSKKNIPSAWVKSYRIQGPETGCLLRAVVFTTKKEKKICSSLTSPAIQKVIRRLEDKQKNPSQKPRRHSRGRASAHGACDSHKFQYWK</sequence>
<reference evidence="13" key="3">
    <citation type="submission" date="2025-09" db="UniProtKB">
        <authorList>
            <consortium name="Ensembl"/>
        </authorList>
    </citation>
    <scope>IDENTIFICATION</scope>
</reference>
<reference evidence="13" key="2">
    <citation type="submission" date="2025-08" db="UniProtKB">
        <authorList>
            <consortium name="Ensembl"/>
        </authorList>
    </citation>
    <scope>IDENTIFICATION</scope>
</reference>
<dbReference type="GO" id="GO:0006955">
    <property type="term" value="P:immune response"/>
    <property type="evidence" value="ECO:0007669"/>
    <property type="project" value="InterPro"/>
</dbReference>
<proteinExistence type="inferred from homology"/>